<dbReference type="EMBL" id="AZHW01001726">
    <property type="protein sequence ID" value="ETW92030.1"/>
    <property type="molecule type" value="Genomic_DNA"/>
</dbReference>
<organism evidence="1 2">
    <name type="scientific">Entotheonella factor</name>
    <dbReference type="NCBI Taxonomy" id="1429438"/>
    <lineage>
        <taxon>Bacteria</taxon>
        <taxon>Pseudomonadati</taxon>
        <taxon>Nitrospinota/Tectimicrobiota group</taxon>
        <taxon>Candidatus Tectimicrobiota</taxon>
        <taxon>Candidatus Entotheonellia</taxon>
        <taxon>Candidatus Entotheonellales</taxon>
        <taxon>Candidatus Entotheonellaceae</taxon>
        <taxon>Candidatus Entotheonella</taxon>
    </lineage>
</organism>
<comment type="caution">
    <text evidence="1">The sequence shown here is derived from an EMBL/GenBank/DDBJ whole genome shotgun (WGS) entry which is preliminary data.</text>
</comment>
<protein>
    <submittedName>
        <fullName evidence="1">Uncharacterized protein</fullName>
    </submittedName>
</protein>
<dbReference type="Proteomes" id="UP000019141">
    <property type="component" value="Unassembled WGS sequence"/>
</dbReference>
<accession>W4L2Y3</accession>
<dbReference type="AlphaFoldDB" id="W4L2Y3"/>
<evidence type="ECO:0000313" key="2">
    <source>
        <dbReference type="Proteomes" id="UP000019141"/>
    </source>
</evidence>
<reference evidence="1 2" key="1">
    <citation type="journal article" date="2014" name="Nature">
        <title>An environmental bacterial taxon with a large and distinct metabolic repertoire.</title>
        <authorList>
            <person name="Wilson M.C."/>
            <person name="Mori T."/>
            <person name="Ruckert C."/>
            <person name="Uria A.R."/>
            <person name="Helf M.J."/>
            <person name="Takada K."/>
            <person name="Gernert C."/>
            <person name="Steffens U.A."/>
            <person name="Heycke N."/>
            <person name="Schmitt S."/>
            <person name="Rinke C."/>
            <person name="Helfrich E.J."/>
            <person name="Brachmann A.O."/>
            <person name="Gurgui C."/>
            <person name="Wakimoto T."/>
            <person name="Kracht M."/>
            <person name="Crusemann M."/>
            <person name="Hentschel U."/>
            <person name="Abe I."/>
            <person name="Matsunaga S."/>
            <person name="Kalinowski J."/>
            <person name="Takeyama H."/>
            <person name="Piel J."/>
        </authorList>
    </citation>
    <scope>NUCLEOTIDE SEQUENCE [LARGE SCALE GENOMIC DNA]</scope>
    <source>
        <strain evidence="2">TSY1</strain>
    </source>
</reference>
<proteinExistence type="predicted"/>
<dbReference type="HOGENOM" id="CLU_2951666_0_0_7"/>
<keyword evidence="2" id="KW-1185">Reference proteome</keyword>
<evidence type="ECO:0000313" key="1">
    <source>
        <dbReference type="EMBL" id="ETW92030.1"/>
    </source>
</evidence>
<sequence length="59" mass="6910">MNQDPIVEEIYQTRQKLLEACSGDLGQLLDRLKTEELQDRDRVVPLKSFLETHKRPSDI</sequence>
<gene>
    <name evidence="1" type="ORF">ETSY1_45580</name>
</gene>
<name>W4L2Y3_ENTF1</name>